<dbReference type="SUPFAM" id="SSF48264">
    <property type="entry name" value="Cytochrome P450"/>
    <property type="match status" value="1"/>
</dbReference>
<dbReference type="Pfam" id="PF00067">
    <property type="entry name" value="p450"/>
    <property type="match status" value="1"/>
</dbReference>
<protein>
    <submittedName>
        <fullName evidence="2">Cytochrome P450</fullName>
    </submittedName>
</protein>
<gene>
    <name evidence="2" type="ORF">GCM10011487_42930</name>
</gene>
<comment type="caution">
    <text evidence="2">The sequence shown here is derived from an EMBL/GenBank/DDBJ whole genome shotgun (WGS) entry which is preliminary data.</text>
</comment>
<organism evidence="2 3">
    <name type="scientific">Steroidobacter agaridevorans</name>
    <dbReference type="NCBI Taxonomy" id="2695856"/>
    <lineage>
        <taxon>Bacteria</taxon>
        <taxon>Pseudomonadati</taxon>
        <taxon>Pseudomonadota</taxon>
        <taxon>Gammaproteobacteria</taxon>
        <taxon>Steroidobacterales</taxon>
        <taxon>Steroidobacteraceae</taxon>
        <taxon>Steroidobacter</taxon>
    </lineage>
</organism>
<sequence length="401" mass="44630">MPTDPSLLNEYDPTLPETFDSVHATFADLRARCPVAHSTQFDGFWTLARYEDIVNVLRDPDMYITSVRNVVPGSSTTGRRPPLHLNPPEHTPYRRAIDRALSASRVASLLPATQRIALELATDLVAREEADLVEHFSAVLPVRLFGEWLGLDDKQTEHLATNSRAYIKAWEAFDKPGVVVAGEGLATLARELIEQRRLHPLDPTIDPTSSLLSERDADGNPFPDVLLAGCVRQVLVVGLVAPPILLGSIAVHLSRDRELQQQLRADRSLIPDAVEEFVRLYTPYRGFARTAREDVTIRGRTIPKDEPIALLYASANRDEAVFPEPDKFILRRPNINQHIAYGRGPHMCAGVPLARQLLRVSLDALLLKTSHFELSGDVRMSGMPEVGPLYVPLRMTRAKSS</sequence>
<dbReference type="InterPro" id="IPR036396">
    <property type="entry name" value="Cyt_P450_sf"/>
</dbReference>
<dbReference type="GO" id="GO:0020037">
    <property type="term" value="F:heme binding"/>
    <property type="evidence" value="ECO:0007669"/>
    <property type="project" value="InterPro"/>
</dbReference>
<dbReference type="PRINTS" id="PR00359">
    <property type="entry name" value="BP450"/>
</dbReference>
<dbReference type="PANTHER" id="PTHR46696:SF6">
    <property type="entry name" value="P450, PUTATIVE (EUROFUNG)-RELATED"/>
    <property type="match status" value="1"/>
</dbReference>
<dbReference type="RefSeq" id="WP_161813948.1">
    <property type="nucleotide sequence ID" value="NZ_BLJN01000004.1"/>
</dbReference>
<dbReference type="GO" id="GO:0005506">
    <property type="term" value="F:iron ion binding"/>
    <property type="evidence" value="ECO:0007669"/>
    <property type="project" value="InterPro"/>
</dbReference>
<dbReference type="GO" id="GO:0016705">
    <property type="term" value="F:oxidoreductase activity, acting on paired donors, with incorporation or reduction of molecular oxygen"/>
    <property type="evidence" value="ECO:0007669"/>
    <property type="project" value="InterPro"/>
</dbReference>
<dbReference type="EMBL" id="BLJN01000004">
    <property type="protein sequence ID" value="GFE82293.1"/>
    <property type="molecule type" value="Genomic_DNA"/>
</dbReference>
<comment type="similarity">
    <text evidence="1">Belongs to the cytochrome P450 family.</text>
</comment>
<proteinExistence type="inferred from homology"/>
<keyword evidence="3" id="KW-1185">Reference proteome</keyword>
<evidence type="ECO:0000313" key="3">
    <source>
        <dbReference type="Proteomes" id="UP000445000"/>
    </source>
</evidence>
<dbReference type="PANTHER" id="PTHR46696">
    <property type="entry name" value="P450, PUTATIVE (EUROFUNG)-RELATED"/>
    <property type="match status" value="1"/>
</dbReference>
<reference evidence="3" key="1">
    <citation type="submission" date="2020-01" db="EMBL/GenBank/DDBJ databases">
        <title>'Steroidobacter agaridevorans' sp. nov., agar-degrading bacteria isolated from rhizosphere soils.</title>
        <authorList>
            <person name="Ikenaga M."/>
            <person name="Kataoka M."/>
            <person name="Murouchi A."/>
            <person name="Katsuragi S."/>
            <person name="Sakai M."/>
        </authorList>
    </citation>
    <scope>NUCLEOTIDE SEQUENCE [LARGE SCALE GENOMIC DNA]</scope>
    <source>
        <strain evidence="3">YU21-B</strain>
    </source>
</reference>
<evidence type="ECO:0000256" key="1">
    <source>
        <dbReference type="ARBA" id="ARBA00010617"/>
    </source>
</evidence>
<accession>A0A829YHC2</accession>
<name>A0A829YHC2_9GAMM</name>
<dbReference type="Proteomes" id="UP000445000">
    <property type="component" value="Unassembled WGS sequence"/>
</dbReference>
<dbReference type="InterPro" id="IPR001128">
    <property type="entry name" value="Cyt_P450"/>
</dbReference>
<evidence type="ECO:0000313" key="2">
    <source>
        <dbReference type="EMBL" id="GFE82293.1"/>
    </source>
</evidence>
<dbReference type="AlphaFoldDB" id="A0A829YHC2"/>
<dbReference type="InterPro" id="IPR002397">
    <property type="entry name" value="Cyt_P450_B"/>
</dbReference>
<dbReference type="GO" id="GO:0004497">
    <property type="term" value="F:monooxygenase activity"/>
    <property type="evidence" value="ECO:0007669"/>
    <property type="project" value="InterPro"/>
</dbReference>
<dbReference type="Gene3D" id="1.10.630.10">
    <property type="entry name" value="Cytochrome P450"/>
    <property type="match status" value="1"/>
</dbReference>